<reference evidence="9" key="1">
    <citation type="journal article" date="2019" name="Int. J. Syst. Evol. Microbiol.">
        <title>The Global Catalogue of Microorganisms (GCM) 10K type strain sequencing project: providing services to taxonomists for standard genome sequencing and annotation.</title>
        <authorList>
            <consortium name="The Broad Institute Genomics Platform"/>
            <consortium name="The Broad Institute Genome Sequencing Center for Infectious Disease"/>
            <person name="Wu L."/>
            <person name="Ma J."/>
        </authorList>
    </citation>
    <scope>NUCLEOTIDE SEQUENCE [LARGE SCALE GENOMIC DNA]</scope>
    <source>
        <strain evidence="9">CCUG 53270</strain>
    </source>
</reference>
<evidence type="ECO:0000313" key="8">
    <source>
        <dbReference type="EMBL" id="MFD1225471.1"/>
    </source>
</evidence>
<evidence type="ECO:0000256" key="5">
    <source>
        <dbReference type="PROSITE-ProRule" id="PRU00335"/>
    </source>
</evidence>
<comment type="caution">
    <text evidence="8">The sequence shown here is derived from an EMBL/GenBank/DDBJ whole genome shotgun (WGS) entry which is preliminary data.</text>
</comment>
<name>A0ABW3UYQ8_9BACL</name>
<keyword evidence="1" id="KW-0678">Repressor</keyword>
<evidence type="ECO:0000259" key="7">
    <source>
        <dbReference type="PROSITE" id="PS50977"/>
    </source>
</evidence>
<evidence type="ECO:0000256" key="3">
    <source>
        <dbReference type="ARBA" id="ARBA00023125"/>
    </source>
</evidence>
<feature type="domain" description="HTH cro/C1-type" evidence="6">
    <location>
        <begin position="26"/>
        <end position="70"/>
    </location>
</feature>
<dbReference type="Proteomes" id="UP001597180">
    <property type="component" value="Unassembled WGS sequence"/>
</dbReference>
<dbReference type="PROSITE" id="PS50943">
    <property type="entry name" value="HTH_CROC1"/>
    <property type="match status" value="1"/>
</dbReference>
<accession>A0ABW3UYQ8</accession>
<keyword evidence="2" id="KW-0805">Transcription regulation</keyword>
<dbReference type="SUPFAM" id="SSF46689">
    <property type="entry name" value="Homeodomain-like"/>
    <property type="match status" value="1"/>
</dbReference>
<dbReference type="SUPFAM" id="SSF48498">
    <property type="entry name" value="Tetracyclin repressor-like, C-terminal domain"/>
    <property type="match status" value="1"/>
</dbReference>
<dbReference type="EMBL" id="JBHTLU010000059">
    <property type="protein sequence ID" value="MFD1225471.1"/>
    <property type="molecule type" value="Genomic_DNA"/>
</dbReference>
<protein>
    <submittedName>
        <fullName evidence="8">TetR/AcrR family transcriptional regulator</fullName>
    </submittedName>
</protein>
<dbReference type="PRINTS" id="PR00455">
    <property type="entry name" value="HTHTETR"/>
</dbReference>
<evidence type="ECO:0000256" key="1">
    <source>
        <dbReference type="ARBA" id="ARBA00022491"/>
    </source>
</evidence>
<keyword evidence="3 5" id="KW-0238">DNA-binding</keyword>
<keyword evidence="9" id="KW-1185">Reference proteome</keyword>
<keyword evidence="4" id="KW-0804">Transcription</keyword>
<feature type="DNA-binding region" description="H-T-H motif" evidence="5">
    <location>
        <begin position="26"/>
        <end position="45"/>
    </location>
</feature>
<dbReference type="Pfam" id="PF00440">
    <property type="entry name" value="TetR_N"/>
    <property type="match status" value="1"/>
</dbReference>
<dbReference type="PROSITE" id="PS50977">
    <property type="entry name" value="HTH_TETR_2"/>
    <property type="match status" value="1"/>
</dbReference>
<feature type="domain" description="HTH tetR-type" evidence="7">
    <location>
        <begin position="3"/>
        <end position="63"/>
    </location>
</feature>
<dbReference type="Gene3D" id="1.10.357.10">
    <property type="entry name" value="Tetracycline Repressor, domain 2"/>
    <property type="match status" value="1"/>
</dbReference>
<evidence type="ECO:0000259" key="6">
    <source>
        <dbReference type="PROSITE" id="PS50943"/>
    </source>
</evidence>
<sequence>MDDIVRTRIVHAAAELFKVKGYRSATLSELASQLGMSKKTLYMYFTGKEQIAEAVIELMLSAIETKVKEARLQGGSPLEIFRTAFRSIRREITQLNPMFLEDVQKFVPGLWERIEQFRARQLSFLEGLLVQARQEGLIRKLDPKLTSVIMLDSIQRYVRPDFAAKHGVAIMDVADTLFTLLFEGIRTNDKE</sequence>
<dbReference type="RefSeq" id="WP_345587686.1">
    <property type="nucleotide sequence ID" value="NZ_BAABJG010000013.1"/>
</dbReference>
<evidence type="ECO:0000313" key="9">
    <source>
        <dbReference type="Proteomes" id="UP001597180"/>
    </source>
</evidence>
<dbReference type="InterPro" id="IPR001387">
    <property type="entry name" value="Cro/C1-type_HTH"/>
</dbReference>
<dbReference type="InterPro" id="IPR001647">
    <property type="entry name" value="HTH_TetR"/>
</dbReference>
<dbReference type="PANTHER" id="PTHR30055:SF175">
    <property type="entry name" value="HTH-TYPE TRANSCRIPTIONAL REPRESSOR KSTR2"/>
    <property type="match status" value="1"/>
</dbReference>
<dbReference type="InterPro" id="IPR036271">
    <property type="entry name" value="Tet_transcr_reg_TetR-rel_C_sf"/>
</dbReference>
<dbReference type="PANTHER" id="PTHR30055">
    <property type="entry name" value="HTH-TYPE TRANSCRIPTIONAL REGULATOR RUTR"/>
    <property type="match status" value="1"/>
</dbReference>
<evidence type="ECO:0000256" key="2">
    <source>
        <dbReference type="ARBA" id="ARBA00023015"/>
    </source>
</evidence>
<evidence type="ECO:0000256" key="4">
    <source>
        <dbReference type="ARBA" id="ARBA00023163"/>
    </source>
</evidence>
<organism evidence="8 9">
    <name type="scientific">Paenibacillus vulneris</name>
    <dbReference type="NCBI Taxonomy" id="1133364"/>
    <lineage>
        <taxon>Bacteria</taxon>
        <taxon>Bacillati</taxon>
        <taxon>Bacillota</taxon>
        <taxon>Bacilli</taxon>
        <taxon>Bacillales</taxon>
        <taxon>Paenibacillaceae</taxon>
        <taxon>Paenibacillus</taxon>
    </lineage>
</organism>
<dbReference type="InterPro" id="IPR009057">
    <property type="entry name" value="Homeodomain-like_sf"/>
</dbReference>
<proteinExistence type="predicted"/>
<dbReference type="Gene3D" id="1.10.10.60">
    <property type="entry name" value="Homeodomain-like"/>
    <property type="match status" value="1"/>
</dbReference>
<dbReference type="InterPro" id="IPR050109">
    <property type="entry name" value="HTH-type_TetR-like_transc_reg"/>
</dbReference>
<gene>
    <name evidence="8" type="ORF">ACFQ4B_35885</name>
</gene>